<proteinExistence type="predicted"/>
<feature type="chain" id="PRO_5014801513" evidence="3">
    <location>
        <begin position="40"/>
        <end position="584"/>
    </location>
</feature>
<feature type="compositionally biased region" description="Low complexity" evidence="2">
    <location>
        <begin position="156"/>
        <end position="172"/>
    </location>
</feature>
<feature type="compositionally biased region" description="Pro residues" evidence="2">
    <location>
        <begin position="173"/>
        <end position="185"/>
    </location>
</feature>
<evidence type="ECO:0000313" key="7">
    <source>
        <dbReference type="Proteomes" id="UP000234789"/>
    </source>
</evidence>
<dbReference type="Proteomes" id="UP000234789">
    <property type="component" value="Unassembled WGS sequence"/>
</dbReference>
<organism evidence="6 7">
    <name type="scientific">Paenibacillus pasadenensis</name>
    <dbReference type="NCBI Taxonomy" id="217090"/>
    <lineage>
        <taxon>Bacteria</taxon>
        <taxon>Bacillati</taxon>
        <taxon>Bacillota</taxon>
        <taxon>Bacilli</taxon>
        <taxon>Bacillales</taxon>
        <taxon>Paenibacillaceae</taxon>
        <taxon>Paenibacillus</taxon>
    </lineage>
</organism>
<feature type="region of interest" description="Disordered" evidence="2">
    <location>
        <begin position="153"/>
        <end position="216"/>
    </location>
</feature>
<feature type="compositionally biased region" description="Low complexity" evidence="2">
    <location>
        <begin position="186"/>
        <end position="196"/>
    </location>
</feature>
<dbReference type="Pfam" id="PF02638">
    <property type="entry name" value="GHL10"/>
    <property type="match status" value="1"/>
</dbReference>
<reference evidence="6 7" key="1">
    <citation type="submission" date="2017-05" db="EMBL/GenBank/DDBJ databases">
        <title>Functional genome analysis of Paenibacillus pasadenensis strain R16: insights on endophytic life style and antifungal activity.</title>
        <authorList>
            <person name="Passera A."/>
            <person name="Marcolungo L."/>
            <person name="Casati P."/>
            <person name="Brasca M."/>
            <person name="Quaglino F."/>
            <person name="Delledonne M."/>
        </authorList>
    </citation>
    <scope>NUCLEOTIDE SEQUENCE [LARGE SCALE GENOMIC DNA]</scope>
    <source>
        <strain evidence="6 7">R16</strain>
    </source>
</reference>
<accession>A0A2N5N064</accession>
<keyword evidence="7" id="KW-1185">Reference proteome</keyword>
<feature type="compositionally biased region" description="Low complexity" evidence="2">
    <location>
        <begin position="206"/>
        <end position="216"/>
    </location>
</feature>
<evidence type="ECO:0000256" key="2">
    <source>
        <dbReference type="SAM" id="MobiDB-lite"/>
    </source>
</evidence>
<dbReference type="SUPFAM" id="SSF55383">
    <property type="entry name" value="Copper amine oxidase, domain N"/>
    <property type="match status" value="1"/>
</dbReference>
<feature type="domain" description="Copper amine oxidase-like N-terminal" evidence="5">
    <location>
        <begin position="47"/>
        <end position="154"/>
    </location>
</feature>
<sequence length="584" mass="62325">MKQARKPDRTSGAARRRLALSLAALLGTGAAAVPGQAEAAAQIRLYLDGQALVSEAPPYIVPKADVTMVPLRVVSEGLGASVSWSAKERRADIAMSGSEISLVMGQSYATVNGARVKLDASVQMKQSRTMVPLRFVGEQLGLGVAWSSADRTVKLTSPGGEPGATPGTTPGPGATPSPSPNPSATPAPSATPGTNPVPSATPSPTPGQVVPGPGAPAKLRGTWVSTVYNLDWPSAASAKSNDSAKQKLEFTALLDELQAMGMNAAFVQVRPAGDALYPTLLSPWSAFLTGKQGLKADYDPLAFMIDEAHRRGMELHAWFNPFRAASTADPAQLDAGSIVRQHPEWIVNSGGKLYVNPGIPAARQAVIDAIVEVAARYDVDGIHLDDYFYPSGSAFDDEGTYKLYSAGTLLSKGDWRRGNINAFVEQLDRAVHAAKPSIRFGISPFGVWRNQSTDPSGSETKAGVTAYDSMYADVRLWVQKGWLDYVAPQIYWSFAHPTVPYGKVADWWQRTVRGTGVDLYIGHSPYKLGTTEAGWQSSSEIVRQLDYNQLAGSVTGELFFSAKDLRRNPLGIADALRSYYAGAQ</sequence>
<gene>
    <name evidence="6" type="ORF">B8V81_2155</name>
</gene>
<dbReference type="PANTHER" id="PTHR43405:SF1">
    <property type="entry name" value="GLYCOSYL HYDROLASE DIGH"/>
    <property type="match status" value="1"/>
</dbReference>
<evidence type="ECO:0000313" key="6">
    <source>
        <dbReference type="EMBL" id="PLT43724.1"/>
    </source>
</evidence>
<dbReference type="SUPFAM" id="SSF51445">
    <property type="entry name" value="(Trans)glycosidases"/>
    <property type="match status" value="1"/>
</dbReference>
<name>A0A2N5N064_9BACL</name>
<feature type="signal peptide" evidence="3">
    <location>
        <begin position="1"/>
        <end position="39"/>
    </location>
</feature>
<dbReference type="RefSeq" id="WP_244912750.1">
    <property type="nucleotide sequence ID" value="NZ_NFEZ01000004.1"/>
</dbReference>
<dbReference type="EMBL" id="NFEZ01000004">
    <property type="protein sequence ID" value="PLT43724.1"/>
    <property type="molecule type" value="Genomic_DNA"/>
</dbReference>
<comment type="caution">
    <text evidence="6">The sequence shown here is derived from an EMBL/GenBank/DDBJ whole genome shotgun (WGS) entry which is preliminary data.</text>
</comment>
<dbReference type="InterPro" id="IPR012854">
    <property type="entry name" value="Cu_amine_oxidase-like_N"/>
</dbReference>
<dbReference type="Gene3D" id="3.30.457.10">
    <property type="entry name" value="Copper amine oxidase-like, N-terminal domain"/>
    <property type="match status" value="1"/>
</dbReference>
<evidence type="ECO:0000259" key="5">
    <source>
        <dbReference type="Pfam" id="PF07833"/>
    </source>
</evidence>
<keyword evidence="1 3" id="KW-0732">Signal</keyword>
<dbReference type="InterPro" id="IPR036582">
    <property type="entry name" value="Mao_N_sf"/>
</dbReference>
<dbReference type="PANTHER" id="PTHR43405">
    <property type="entry name" value="GLYCOSYL HYDROLASE DIGH"/>
    <property type="match status" value="1"/>
</dbReference>
<evidence type="ECO:0000259" key="4">
    <source>
        <dbReference type="Pfam" id="PF02638"/>
    </source>
</evidence>
<dbReference type="GO" id="GO:0016787">
    <property type="term" value="F:hydrolase activity"/>
    <property type="evidence" value="ECO:0007669"/>
    <property type="project" value="UniProtKB-KW"/>
</dbReference>
<keyword evidence="6" id="KW-0378">Hydrolase</keyword>
<protein>
    <submittedName>
        <fullName evidence="6">Putative glycoside hydrolase</fullName>
    </submittedName>
</protein>
<dbReference type="Gene3D" id="3.20.20.80">
    <property type="entry name" value="Glycosidases"/>
    <property type="match status" value="1"/>
</dbReference>
<feature type="domain" description="Glycosyl hydrolase-like 10" evidence="4">
    <location>
        <begin position="218"/>
        <end position="530"/>
    </location>
</feature>
<dbReference type="Pfam" id="PF07833">
    <property type="entry name" value="Cu_amine_oxidN1"/>
    <property type="match status" value="1"/>
</dbReference>
<dbReference type="AlphaFoldDB" id="A0A2N5N064"/>
<evidence type="ECO:0000256" key="3">
    <source>
        <dbReference type="SAM" id="SignalP"/>
    </source>
</evidence>
<evidence type="ECO:0000256" key="1">
    <source>
        <dbReference type="ARBA" id="ARBA00022729"/>
    </source>
</evidence>
<dbReference type="InterPro" id="IPR052177">
    <property type="entry name" value="Divisome_Glycosyl_Hydrolase"/>
</dbReference>
<dbReference type="InterPro" id="IPR017853">
    <property type="entry name" value="GH"/>
</dbReference>
<dbReference type="InterPro" id="IPR003790">
    <property type="entry name" value="GHL10"/>
</dbReference>